<dbReference type="KEGG" id="bse:Bsel_0729"/>
<dbReference type="AlphaFoldDB" id="D6XYV2"/>
<dbReference type="eggNOG" id="COG2072">
    <property type="taxonomic scope" value="Bacteria"/>
</dbReference>
<sequence>MEKRWVIAGGGIHGLAACVHLVRSGTARVEEIMVIDPEEDYLMSWERKAQRTGMTHLRSPSVHHLDQDPFSLQKYAHEQEMNRHLKGRYKRPSLALFGQHAEWLITSLGLRRAYRQDDVRGLLRKKGGGYTVRTAKGAVIRCGHVIVATGMLHRASWPEWAKKINRVSPGKVQHLLSSHDYDPAQVKPPVLVVGGGISASQTALLWSTVYPGEVTLLRRSSPDLSDFDSDPGWLGPKYMNRFVQEADPVKRHLMIQEARRTGSLPGFLHRELMRSQAEGRLTIRQGEVSSVCMKGGEMAYQCDVEDAGSCGSVILATGYEPGVPVPDWLESYSLRHGLPLSPNNTPLPDTNLMWDESLFLTGPLAELILGPTSRNIAGARKAASLIVAATKAEDPEEAVSV</sequence>
<dbReference type="Proteomes" id="UP000000271">
    <property type="component" value="Chromosome"/>
</dbReference>
<name>D6XYV2_BACIE</name>
<dbReference type="PANTHER" id="PTHR38663">
    <property type="match status" value="1"/>
</dbReference>
<dbReference type="RefSeq" id="WP_013171689.1">
    <property type="nucleotide sequence ID" value="NC_014219.1"/>
</dbReference>
<dbReference type="PROSITE" id="PS51257">
    <property type="entry name" value="PROKAR_LIPOPROTEIN"/>
    <property type="match status" value="1"/>
</dbReference>
<dbReference type="PRINTS" id="PR00368">
    <property type="entry name" value="FADPNR"/>
</dbReference>
<protein>
    <submittedName>
        <fullName evidence="2">Flavoprotein involved in K+ transport-like protein</fullName>
    </submittedName>
</protein>
<feature type="domain" description="FAD-dependent urate hydroxylase HpyO/Asp monooxygenase CreE-like FAD/NAD(P)-binding" evidence="1">
    <location>
        <begin position="6"/>
        <end position="151"/>
    </location>
</feature>
<dbReference type="Pfam" id="PF13454">
    <property type="entry name" value="NAD_binding_9"/>
    <property type="match status" value="1"/>
</dbReference>
<dbReference type="InterPro" id="IPR036188">
    <property type="entry name" value="FAD/NAD-bd_sf"/>
</dbReference>
<evidence type="ECO:0000313" key="3">
    <source>
        <dbReference type="Proteomes" id="UP000000271"/>
    </source>
</evidence>
<evidence type="ECO:0000259" key="1">
    <source>
        <dbReference type="Pfam" id="PF13454"/>
    </source>
</evidence>
<dbReference type="SUPFAM" id="SSF51905">
    <property type="entry name" value="FAD/NAD(P)-binding domain"/>
    <property type="match status" value="1"/>
</dbReference>
<dbReference type="EMBL" id="CP001791">
    <property type="protein sequence ID" value="ADH98260.1"/>
    <property type="molecule type" value="Genomic_DNA"/>
</dbReference>
<accession>D6XYV2</accession>
<dbReference type="InterPro" id="IPR038732">
    <property type="entry name" value="HpyO/CreE_NAD-binding"/>
</dbReference>
<evidence type="ECO:0000313" key="2">
    <source>
        <dbReference type="EMBL" id="ADH98260.1"/>
    </source>
</evidence>
<reference evidence="2" key="1">
    <citation type="submission" date="2009-10" db="EMBL/GenBank/DDBJ databases">
        <title>Complete sequence of Bacillus selenitireducens MLS10.</title>
        <authorList>
            <consortium name="US DOE Joint Genome Institute"/>
            <person name="Lucas S."/>
            <person name="Copeland A."/>
            <person name="Lapidus A."/>
            <person name="Glavina del Rio T."/>
            <person name="Dalin E."/>
            <person name="Tice H."/>
            <person name="Bruce D."/>
            <person name="Goodwin L."/>
            <person name="Pitluck S."/>
            <person name="Sims D."/>
            <person name="Brettin T."/>
            <person name="Detter J.C."/>
            <person name="Han C."/>
            <person name="Larimer F."/>
            <person name="Land M."/>
            <person name="Hauser L."/>
            <person name="Kyrpides N."/>
            <person name="Ovchinnikova G."/>
            <person name="Stolz J."/>
        </authorList>
    </citation>
    <scope>NUCLEOTIDE SEQUENCE [LARGE SCALE GENOMIC DNA]</scope>
    <source>
        <strain evidence="2">MLS10</strain>
    </source>
</reference>
<keyword evidence="3" id="KW-1185">Reference proteome</keyword>
<gene>
    <name evidence="2" type="ordered locus">Bsel_0729</name>
</gene>
<dbReference type="PANTHER" id="PTHR38663:SF1">
    <property type="entry name" value="L-ORNITHINE N(5)-MONOOXYGENASE"/>
    <property type="match status" value="1"/>
</dbReference>
<dbReference type="Gene3D" id="3.50.50.60">
    <property type="entry name" value="FAD/NAD(P)-binding domain"/>
    <property type="match status" value="1"/>
</dbReference>
<proteinExistence type="predicted"/>
<organism evidence="2 3">
    <name type="scientific">Bacillus selenitireducens (strain ATCC 700615 / DSM 15326 / MLS10)</name>
    <dbReference type="NCBI Taxonomy" id="439292"/>
    <lineage>
        <taxon>Bacteria</taxon>
        <taxon>Bacillati</taxon>
        <taxon>Bacillota</taxon>
        <taxon>Bacilli</taxon>
        <taxon>Bacillales</taxon>
        <taxon>Bacillaceae</taxon>
        <taxon>Salisediminibacterium</taxon>
    </lineage>
</organism>
<dbReference type="STRING" id="439292.Bsel_0729"/>
<dbReference type="HOGENOM" id="CLU_014633_2_0_9"/>